<protein>
    <submittedName>
        <fullName evidence="1">Uncharacterized protein</fullName>
    </submittedName>
</protein>
<evidence type="ECO:0000313" key="1">
    <source>
        <dbReference type="EMBL" id="MPC27945.1"/>
    </source>
</evidence>
<organism evidence="1 2">
    <name type="scientific">Portunus trituberculatus</name>
    <name type="common">Swimming crab</name>
    <name type="synonym">Neptunus trituberculatus</name>
    <dbReference type="NCBI Taxonomy" id="210409"/>
    <lineage>
        <taxon>Eukaryota</taxon>
        <taxon>Metazoa</taxon>
        <taxon>Ecdysozoa</taxon>
        <taxon>Arthropoda</taxon>
        <taxon>Crustacea</taxon>
        <taxon>Multicrustacea</taxon>
        <taxon>Malacostraca</taxon>
        <taxon>Eumalacostraca</taxon>
        <taxon>Eucarida</taxon>
        <taxon>Decapoda</taxon>
        <taxon>Pleocyemata</taxon>
        <taxon>Brachyura</taxon>
        <taxon>Eubrachyura</taxon>
        <taxon>Portunoidea</taxon>
        <taxon>Portunidae</taxon>
        <taxon>Portuninae</taxon>
        <taxon>Portunus</taxon>
    </lineage>
</organism>
<dbReference type="Proteomes" id="UP000324222">
    <property type="component" value="Unassembled WGS sequence"/>
</dbReference>
<comment type="caution">
    <text evidence="1">The sequence shown here is derived from an EMBL/GenBank/DDBJ whole genome shotgun (WGS) entry which is preliminary data.</text>
</comment>
<accession>A0A5B7E3K1</accession>
<name>A0A5B7E3K1_PORTR</name>
<dbReference type="AlphaFoldDB" id="A0A5B7E3K1"/>
<sequence length="98" mass="10702">MMMMMMTPGWQHILHTATNVHKLNRTESSTSTEGLKKKRLGIQCVPPSYVLDCSTNRGHANAAQFAGWWSRAVGRLAGPAAAEDTTPSCVLGWGPYEV</sequence>
<keyword evidence="2" id="KW-1185">Reference proteome</keyword>
<gene>
    <name evidence="1" type="ORF">E2C01_021136</name>
</gene>
<evidence type="ECO:0000313" key="2">
    <source>
        <dbReference type="Proteomes" id="UP000324222"/>
    </source>
</evidence>
<proteinExistence type="predicted"/>
<reference evidence="1 2" key="1">
    <citation type="submission" date="2019-05" db="EMBL/GenBank/DDBJ databases">
        <title>Another draft genome of Portunus trituberculatus and its Hox gene families provides insights of decapod evolution.</title>
        <authorList>
            <person name="Jeong J.-H."/>
            <person name="Song I."/>
            <person name="Kim S."/>
            <person name="Choi T."/>
            <person name="Kim D."/>
            <person name="Ryu S."/>
            <person name="Kim W."/>
        </authorList>
    </citation>
    <scope>NUCLEOTIDE SEQUENCE [LARGE SCALE GENOMIC DNA]</scope>
    <source>
        <tissue evidence="1">Muscle</tissue>
    </source>
</reference>
<dbReference type="EMBL" id="VSRR010001829">
    <property type="protein sequence ID" value="MPC27945.1"/>
    <property type="molecule type" value="Genomic_DNA"/>
</dbReference>